<evidence type="ECO:0000313" key="3">
    <source>
        <dbReference type="EMBL" id="TWT76737.1"/>
    </source>
</evidence>
<sequence length="383" mass="42505">MLVDQSTASSIDCDRPEKSDVEYLAEALSEKFEELSLIREFGERLEVGEDIETICQMLLGELAPCVCVSTLAIELFADEDQACSEAMYRTGTAVDPSTLRWIADAAIRQRDRIGNASESEITISNHLCLDGEIYNAIVVSIDRRGESLGRMIAIRLAELESSHPSDEFGTTEADLMRSTSMMLGVHLINQRQYAELQQMFEGTIGSLISALDAKDAYTSGHSTRVADLAVQLAARLGYSEEDQKRIRMAGILHDIGKIGVEDSVLCKPGKLTDEEFEKIKLHPVLGYDILKGIRPFRRILPAVRHHHESWDGSGYPDGLKGEEIPRDAQVLAVADAFDAMTSSRPYRKGMPLDRVIQIFLEGRGIQWAKDVVDELLTCPEMAI</sequence>
<dbReference type="InterPro" id="IPR006674">
    <property type="entry name" value="HD_domain"/>
</dbReference>
<keyword evidence="4" id="KW-1185">Reference proteome</keyword>
<dbReference type="NCBIfam" id="TIGR00277">
    <property type="entry name" value="HDIG"/>
    <property type="match status" value="1"/>
</dbReference>
<dbReference type="OrthoDB" id="9804747at2"/>
<dbReference type="GO" id="GO:0071111">
    <property type="term" value="F:cyclic-guanylate-specific phosphodiesterase activity"/>
    <property type="evidence" value="ECO:0007669"/>
    <property type="project" value="UniProtKB-EC"/>
</dbReference>
<dbReference type="EC" id="3.1.4.52" evidence="3"/>
<dbReference type="InterPro" id="IPR037522">
    <property type="entry name" value="HD_GYP_dom"/>
</dbReference>
<evidence type="ECO:0000313" key="4">
    <source>
        <dbReference type="Proteomes" id="UP000315010"/>
    </source>
</evidence>
<proteinExistence type="predicted"/>
<gene>
    <name evidence="3" type="primary">rpfG_6</name>
    <name evidence="3" type="ORF">CA13_72350</name>
</gene>
<evidence type="ECO:0000259" key="1">
    <source>
        <dbReference type="PROSITE" id="PS51831"/>
    </source>
</evidence>
<dbReference type="AlphaFoldDB" id="A0A5C5YPG7"/>
<dbReference type="SMART" id="SM00471">
    <property type="entry name" value="HDc"/>
    <property type="match status" value="1"/>
</dbReference>
<reference evidence="3 4" key="1">
    <citation type="submission" date="2019-02" db="EMBL/GenBank/DDBJ databases">
        <title>Deep-cultivation of Planctomycetes and their phenomic and genomic characterization uncovers novel biology.</title>
        <authorList>
            <person name="Wiegand S."/>
            <person name="Jogler M."/>
            <person name="Boedeker C."/>
            <person name="Pinto D."/>
            <person name="Vollmers J."/>
            <person name="Rivas-Marin E."/>
            <person name="Kohn T."/>
            <person name="Peeters S.H."/>
            <person name="Heuer A."/>
            <person name="Rast P."/>
            <person name="Oberbeckmann S."/>
            <person name="Bunk B."/>
            <person name="Jeske O."/>
            <person name="Meyerdierks A."/>
            <person name="Storesund J.E."/>
            <person name="Kallscheuer N."/>
            <person name="Luecker S."/>
            <person name="Lage O.M."/>
            <person name="Pohl T."/>
            <person name="Merkel B.J."/>
            <person name="Hornburger P."/>
            <person name="Mueller R.-W."/>
            <person name="Bruemmer F."/>
            <person name="Labrenz M."/>
            <person name="Spormann A.M."/>
            <person name="Op Den Camp H."/>
            <person name="Overmann J."/>
            <person name="Amann R."/>
            <person name="Jetten M.S.M."/>
            <person name="Mascher T."/>
            <person name="Medema M.H."/>
            <person name="Devos D.P."/>
            <person name="Kaster A.-K."/>
            <person name="Ovreas L."/>
            <person name="Rohde M."/>
            <person name="Galperin M.Y."/>
            <person name="Jogler C."/>
        </authorList>
    </citation>
    <scope>NUCLEOTIDE SEQUENCE [LARGE SCALE GENOMIC DNA]</scope>
    <source>
        <strain evidence="3 4">CA13</strain>
    </source>
</reference>
<dbReference type="PANTHER" id="PTHR43155">
    <property type="entry name" value="CYCLIC DI-GMP PHOSPHODIESTERASE PA4108-RELATED"/>
    <property type="match status" value="1"/>
</dbReference>
<dbReference type="SUPFAM" id="SSF109604">
    <property type="entry name" value="HD-domain/PDEase-like"/>
    <property type="match status" value="1"/>
</dbReference>
<feature type="domain" description="HD" evidence="1">
    <location>
        <begin position="218"/>
        <end position="340"/>
    </location>
</feature>
<dbReference type="InterPro" id="IPR003607">
    <property type="entry name" value="HD/PDEase_dom"/>
</dbReference>
<dbReference type="InterPro" id="IPR006675">
    <property type="entry name" value="HDIG_dom"/>
</dbReference>
<feature type="domain" description="HD-GYP" evidence="2">
    <location>
        <begin position="196"/>
        <end position="383"/>
    </location>
</feature>
<dbReference type="PANTHER" id="PTHR43155:SF2">
    <property type="entry name" value="CYCLIC DI-GMP PHOSPHODIESTERASE PA4108"/>
    <property type="match status" value="1"/>
</dbReference>
<dbReference type="Pfam" id="PF13487">
    <property type="entry name" value="HD_5"/>
    <property type="match status" value="1"/>
</dbReference>
<dbReference type="PROSITE" id="PS51831">
    <property type="entry name" value="HD"/>
    <property type="match status" value="1"/>
</dbReference>
<organism evidence="3 4">
    <name type="scientific">Novipirellula herctigrandis</name>
    <dbReference type="NCBI Taxonomy" id="2527986"/>
    <lineage>
        <taxon>Bacteria</taxon>
        <taxon>Pseudomonadati</taxon>
        <taxon>Planctomycetota</taxon>
        <taxon>Planctomycetia</taxon>
        <taxon>Pirellulales</taxon>
        <taxon>Pirellulaceae</taxon>
        <taxon>Novipirellula</taxon>
    </lineage>
</organism>
<evidence type="ECO:0000259" key="2">
    <source>
        <dbReference type="PROSITE" id="PS51832"/>
    </source>
</evidence>
<protein>
    <submittedName>
        <fullName evidence="3">Cyclic di-GMP phosphodiesterase response regulator RpfG</fullName>
        <ecNumber evidence="3">3.1.4.52</ecNumber>
    </submittedName>
</protein>
<keyword evidence="3" id="KW-0378">Hydrolase</keyword>
<comment type="caution">
    <text evidence="3">The sequence shown here is derived from an EMBL/GenBank/DDBJ whole genome shotgun (WGS) entry which is preliminary data.</text>
</comment>
<name>A0A5C5YPG7_9BACT</name>
<dbReference type="PROSITE" id="PS51832">
    <property type="entry name" value="HD_GYP"/>
    <property type="match status" value="1"/>
</dbReference>
<dbReference type="Proteomes" id="UP000315010">
    <property type="component" value="Unassembled WGS sequence"/>
</dbReference>
<dbReference type="Gene3D" id="1.10.3210.10">
    <property type="entry name" value="Hypothetical protein af1432"/>
    <property type="match status" value="1"/>
</dbReference>
<dbReference type="EMBL" id="SJPJ01000002">
    <property type="protein sequence ID" value="TWT76737.1"/>
    <property type="molecule type" value="Genomic_DNA"/>
</dbReference>
<accession>A0A5C5YPG7</accession>
<dbReference type="RefSeq" id="WP_146404462.1">
    <property type="nucleotide sequence ID" value="NZ_SJPJ01000002.1"/>
</dbReference>
<dbReference type="CDD" id="cd00077">
    <property type="entry name" value="HDc"/>
    <property type="match status" value="1"/>
</dbReference>